<feature type="compositionally biased region" description="Polar residues" evidence="1">
    <location>
        <begin position="136"/>
        <end position="153"/>
    </location>
</feature>
<feature type="compositionally biased region" description="Low complexity" evidence="1">
    <location>
        <begin position="1"/>
        <end position="21"/>
    </location>
</feature>
<sequence>MDPCQVSAARRVQAVAEGRAPPRGPRPCPGPAAASQFTLLAMRPCGGQDEAAALGGSARAARSGGRGDPLWGRRGSGGGSVSKTCTYEGCSQTPSRVTRQRKPWTCKKHRNKMYKDKHKKKKSDQALNCGGGAAQAGSQVLEQRQQQFTGTSV</sequence>
<reference evidence="3 4" key="1">
    <citation type="submission" date="2022-11" db="EMBL/GenBank/DDBJ databases">
        <title>Whole genome sequence of Eschrichtius robustus ER-17-0199.</title>
        <authorList>
            <person name="Bruniche-Olsen A."/>
            <person name="Black A.N."/>
            <person name="Fields C.J."/>
            <person name="Walden K."/>
            <person name="Dewoody J.A."/>
        </authorList>
    </citation>
    <scope>NUCLEOTIDE SEQUENCE [LARGE SCALE GENOMIC DNA]</scope>
    <source>
        <strain evidence="3">ER-17-0199</strain>
        <tissue evidence="3">Blubber</tissue>
    </source>
</reference>
<accession>A0AB34HMF6</accession>
<feature type="region of interest" description="Disordered" evidence="1">
    <location>
        <begin position="1"/>
        <end position="32"/>
    </location>
</feature>
<dbReference type="GO" id="GO:0005634">
    <property type="term" value="C:nucleus"/>
    <property type="evidence" value="ECO:0007669"/>
    <property type="project" value="TreeGrafter"/>
</dbReference>
<name>A0AB34HMF6_ESCRO</name>
<dbReference type="AlphaFoldDB" id="A0AB34HMF6"/>
<dbReference type="EMBL" id="JAIQCJ010001134">
    <property type="protein sequence ID" value="KAJ8792190.1"/>
    <property type="molecule type" value="Genomic_DNA"/>
</dbReference>
<feature type="domain" description="Regulatory factor X-associated protein RFXANK-binding" evidence="2">
    <location>
        <begin position="84"/>
        <end position="143"/>
    </location>
</feature>
<comment type="caution">
    <text evidence="3">The sequence shown here is derived from an EMBL/GenBank/DDBJ whole genome shotgun (WGS) entry which is preliminary data.</text>
</comment>
<feature type="region of interest" description="Disordered" evidence="1">
    <location>
        <begin position="49"/>
        <end position="153"/>
    </location>
</feature>
<feature type="compositionally biased region" description="Basic residues" evidence="1">
    <location>
        <begin position="98"/>
        <end position="122"/>
    </location>
</feature>
<feature type="compositionally biased region" description="Polar residues" evidence="1">
    <location>
        <begin position="81"/>
        <end position="97"/>
    </location>
</feature>
<evidence type="ECO:0000259" key="2">
    <source>
        <dbReference type="Pfam" id="PF15289"/>
    </source>
</evidence>
<evidence type="ECO:0000313" key="3">
    <source>
        <dbReference type="EMBL" id="KAJ8792190.1"/>
    </source>
</evidence>
<dbReference type="Pfam" id="PF15289">
    <property type="entry name" value="RFXA_RFXANK_bdg"/>
    <property type="match status" value="1"/>
</dbReference>
<evidence type="ECO:0000256" key="1">
    <source>
        <dbReference type="SAM" id="MobiDB-lite"/>
    </source>
</evidence>
<dbReference type="PANTHER" id="PTHR15110:SF2">
    <property type="entry name" value="REGULATORY FACTOR X-ASSOCIATED PROTEIN"/>
    <property type="match status" value="1"/>
</dbReference>
<gene>
    <name evidence="3" type="ORF">J1605_020041</name>
</gene>
<dbReference type="InterPro" id="IPR029316">
    <property type="entry name" value="RFXAP_RFXANK-bd"/>
</dbReference>
<keyword evidence="4" id="KW-1185">Reference proteome</keyword>
<feature type="compositionally biased region" description="Low complexity" evidence="1">
    <location>
        <begin position="51"/>
        <end position="63"/>
    </location>
</feature>
<organism evidence="3 4">
    <name type="scientific">Eschrichtius robustus</name>
    <name type="common">California gray whale</name>
    <name type="synonym">Eschrichtius gibbosus</name>
    <dbReference type="NCBI Taxonomy" id="9764"/>
    <lineage>
        <taxon>Eukaryota</taxon>
        <taxon>Metazoa</taxon>
        <taxon>Chordata</taxon>
        <taxon>Craniata</taxon>
        <taxon>Vertebrata</taxon>
        <taxon>Euteleostomi</taxon>
        <taxon>Mammalia</taxon>
        <taxon>Eutheria</taxon>
        <taxon>Laurasiatheria</taxon>
        <taxon>Artiodactyla</taxon>
        <taxon>Whippomorpha</taxon>
        <taxon>Cetacea</taxon>
        <taxon>Mysticeti</taxon>
        <taxon>Eschrichtiidae</taxon>
        <taxon>Eschrichtius</taxon>
    </lineage>
</organism>
<dbReference type="Proteomes" id="UP001159641">
    <property type="component" value="Unassembled WGS sequence"/>
</dbReference>
<dbReference type="PANTHER" id="PTHR15110">
    <property type="entry name" value="REGULATORY FACTOR X-ASSOCIATED PROTEIN"/>
    <property type="match status" value="1"/>
</dbReference>
<proteinExistence type="predicted"/>
<evidence type="ECO:0000313" key="4">
    <source>
        <dbReference type="Proteomes" id="UP001159641"/>
    </source>
</evidence>
<protein>
    <recommendedName>
        <fullName evidence="2">Regulatory factor X-associated protein RFXANK-binding domain-containing protein</fullName>
    </recommendedName>
</protein>
<dbReference type="GO" id="GO:0006357">
    <property type="term" value="P:regulation of transcription by RNA polymerase II"/>
    <property type="evidence" value="ECO:0007669"/>
    <property type="project" value="TreeGrafter"/>
</dbReference>